<feature type="domain" description="ABC transporter" evidence="5">
    <location>
        <begin position="2"/>
        <end position="202"/>
    </location>
</feature>
<dbReference type="RefSeq" id="WP_336585354.1">
    <property type="nucleotide sequence ID" value="NZ_JBBAXC010000002.1"/>
</dbReference>
<dbReference type="Gene3D" id="3.40.50.300">
    <property type="entry name" value="P-loop containing nucleotide triphosphate hydrolases"/>
    <property type="match status" value="1"/>
</dbReference>
<evidence type="ECO:0000256" key="2">
    <source>
        <dbReference type="ARBA" id="ARBA00022448"/>
    </source>
</evidence>
<dbReference type="EMBL" id="JBBAXC010000002">
    <property type="protein sequence ID" value="MEI5905935.1"/>
    <property type="molecule type" value="Genomic_DNA"/>
</dbReference>
<reference evidence="6 7" key="1">
    <citation type="journal article" date="2018" name="J. Microbiol.">
        <title>Bacillus spongiae sp. nov., isolated from sponge of Jeju Island.</title>
        <authorList>
            <person name="Lee G.E."/>
            <person name="Im W.T."/>
            <person name="Park J.S."/>
        </authorList>
    </citation>
    <scope>NUCLEOTIDE SEQUENCE [LARGE SCALE GENOMIC DNA]</scope>
    <source>
        <strain evidence="6 7">135PIL107-10</strain>
    </source>
</reference>
<comment type="subcellular location">
    <subcellularLocation>
        <location evidence="1">Cell membrane</location>
        <topology evidence="1">Peripheral membrane protein</topology>
    </subcellularLocation>
</comment>
<evidence type="ECO:0000313" key="7">
    <source>
        <dbReference type="Proteomes" id="UP001312865"/>
    </source>
</evidence>
<dbReference type="InterPro" id="IPR015856">
    <property type="entry name" value="ABC_transpr_CbiO/EcfA_su"/>
</dbReference>
<accession>A0ABU8H9D6</accession>
<gene>
    <name evidence="6" type="ORF">WAK64_02490</name>
</gene>
<dbReference type="InterPro" id="IPR017871">
    <property type="entry name" value="ABC_transporter-like_CS"/>
</dbReference>
<evidence type="ECO:0000313" key="6">
    <source>
        <dbReference type="EMBL" id="MEI5905935.1"/>
    </source>
</evidence>
<dbReference type="CDD" id="cd03225">
    <property type="entry name" value="ABC_cobalt_CbiO_domain1"/>
    <property type="match status" value="1"/>
</dbReference>
<dbReference type="PROSITE" id="PS50893">
    <property type="entry name" value="ABC_TRANSPORTER_2"/>
    <property type="match status" value="1"/>
</dbReference>
<dbReference type="InterPro" id="IPR027417">
    <property type="entry name" value="P-loop_NTPase"/>
</dbReference>
<dbReference type="GO" id="GO:0005524">
    <property type="term" value="F:ATP binding"/>
    <property type="evidence" value="ECO:0007669"/>
    <property type="project" value="UniProtKB-KW"/>
</dbReference>
<protein>
    <submittedName>
        <fullName evidence="6">ATP-binding cassette domain-containing protein</fullName>
    </submittedName>
</protein>
<dbReference type="InterPro" id="IPR003593">
    <property type="entry name" value="AAA+_ATPase"/>
</dbReference>
<dbReference type="PANTHER" id="PTHR43423:SF1">
    <property type="entry name" value="ABC TRANSPORTER I FAMILY MEMBER 17"/>
    <property type="match status" value="1"/>
</dbReference>
<dbReference type="SUPFAM" id="SSF52540">
    <property type="entry name" value="P-loop containing nucleoside triphosphate hydrolases"/>
    <property type="match status" value="1"/>
</dbReference>
<dbReference type="PROSITE" id="PS00211">
    <property type="entry name" value="ABC_TRANSPORTER_1"/>
    <property type="match status" value="1"/>
</dbReference>
<keyword evidence="3" id="KW-0547">Nucleotide-binding</keyword>
<keyword evidence="2" id="KW-0813">Transport</keyword>
<proteinExistence type="predicted"/>
<evidence type="ECO:0000256" key="1">
    <source>
        <dbReference type="ARBA" id="ARBA00004202"/>
    </source>
</evidence>
<organism evidence="6 7">
    <name type="scientific">Bacillus spongiae</name>
    <dbReference type="NCBI Taxonomy" id="2683610"/>
    <lineage>
        <taxon>Bacteria</taxon>
        <taxon>Bacillati</taxon>
        <taxon>Bacillota</taxon>
        <taxon>Bacilli</taxon>
        <taxon>Bacillales</taxon>
        <taxon>Bacillaceae</taxon>
        <taxon>Bacillus</taxon>
    </lineage>
</organism>
<keyword evidence="7" id="KW-1185">Reference proteome</keyword>
<evidence type="ECO:0000259" key="5">
    <source>
        <dbReference type="PROSITE" id="PS50893"/>
    </source>
</evidence>
<dbReference type="SMART" id="SM00382">
    <property type="entry name" value="AAA"/>
    <property type="match status" value="1"/>
</dbReference>
<comment type="caution">
    <text evidence="6">The sequence shown here is derived from an EMBL/GenBank/DDBJ whole genome shotgun (WGS) entry which is preliminary data.</text>
</comment>
<dbReference type="Proteomes" id="UP001312865">
    <property type="component" value="Unassembled WGS sequence"/>
</dbReference>
<evidence type="ECO:0000256" key="3">
    <source>
        <dbReference type="ARBA" id="ARBA00022741"/>
    </source>
</evidence>
<dbReference type="InterPro" id="IPR003439">
    <property type="entry name" value="ABC_transporter-like_ATP-bd"/>
</dbReference>
<sequence length="202" mass="22208">MFTLKNIVYKDILRISELLIEQGKVTCIIGASGSGKTTLLKLLNKMVIPNSGEIFFKGKPLSEKDAILHRREVSMLAQTPLVFEGDIERNLQIGRLFAEKKPASLSALKEILKAVSLEKELHGSPSSLSGGESQRLSLARILLVEPSVYLFDEPTSALDKETEMKVMDSVLSKVKQQGGSAIIVTHSHEVSDRYGEEIISLS</sequence>
<dbReference type="Pfam" id="PF00005">
    <property type="entry name" value="ABC_tran"/>
    <property type="match status" value="1"/>
</dbReference>
<evidence type="ECO:0000256" key="4">
    <source>
        <dbReference type="ARBA" id="ARBA00022840"/>
    </source>
</evidence>
<name>A0ABU8H9D6_9BACI</name>
<dbReference type="PANTHER" id="PTHR43423">
    <property type="entry name" value="ABC TRANSPORTER I FAMILY MEMBER 17"/>
    <property type="match status" value="1"/>
</dbReference>
<keyword evidence="4 6" id="KW-0067">ATP-binding</keyword>